<reference evidence="2 3" key="1">
    <citation type="journal article" date="2013" name="PLoS ONE">
        <title>Assembly-driven community genomics of a hypersaline microbial ecosystem.</title>
        <authorList>
            <person name="Podell S."/>
            <person name="Ugalde J.A."/>
            <person name="Narasingarao P."/>
            <person name="Banfield J.F."/>
            <person name="Heidelberg K.B."/>
            <person name="Allen E.E."/>
        </authorList>
    </citation>
    <scope>NUCLEOTIDE SEQUENCE [LARGE SCALE GENOMIC DNA]</scope>
    <source>
        <strain evidence="3">J07HQW1</strain>
    </source>
</reference>
<proteinExistence type="predicted"/>
<dbReference type="STRING" id="1238424.J07HQW1_02145"/>
<dbReference type="AlphaFoldDB" id="U1N630"/>
<evidence type="ECO:0000313" key="3">
    <source>
        <dbReference type="Proteomes" id="UP000030649"/>
    </source>
</evidence>
<organism evidence="2 3">
    <name type="scientific">Haloquadratum walsbyi J07HQW1</name>
    <dbReference type="NCBI Taxonomy" id="1238424"/>
    <lineage>
        <taxon>Archaea</taxon>
        <taxon>Methanobacteriati</taxon>
        <taxon>Methanobacteriota</taxon>
        <taxon>Stenosarchaea group</taxon>
        <taxon>Halobacteria</taxon>
        <taxon>Halobacteriales</taxon>
        <taxon>Haloferacaceae</taxon>
        <taxon>Haloquadratum</taxon>
    </lineage>
</organism>
<sequence length="257" mass="27526">MSRKKSNLPPHPHPHPRQGYSGRRILSEERVDSDLQGISEWIHRDVHNPLARATDSGSEPADAGIHTAADTNLPIGGDLASLLADAVDAAHTRGDAARERIRAAIESLRGGPDGCRQLAAWADDGYAHPDAHHILTGIITPTDDDSNVNTDATDADADATRINTSSWAFDPSADDGTVLDVVSTAGNATTIVDRNDHGARLHIPPSRVAGNGQKAPLVGLDATGRAELWRVVLGEEVQTTDIFDTARERREFLEDTL</sequence>
<dbReference type="EMBL" id="KE356560">
    <property type="protein sequence ID" value="ERG92110.1"/>
    <property type="molecule type" value="Genomic_DNA"/>
</dbReference>
<evidence type="ECO:0000313" key="2">
    <source>
        <dbReference type="EMBL" id="ERG92110.1"/>
    </source>
</evidence>
<dbReference type="Proteomes" id="UP000030649">
    <property type="component" value="Unassembled WGS sequence"/>
</dbReference>
<feature type="non-terminal residue" evidence="2">
    <location>
        <position position="257"/>
    </location>
</feature>
<evidence type="ECO:0000256" key="1">
    <source>
        <dbReference type="SAM" id="MobiDB-lite"/>
    </source>
</evidence>
<dbReference type="HOGENOM" id="CLU_1087720_0_0_2"/>
<name>U1N630_9EURY</name>
<feature type="region of interest" description="Disordered" evidence="1">
    <location>
        <begin position="1"/>
        <end position="26"/>
    </location>
</feature>
<accession>U1N630</accession>
<protein>
    <submittedName>
        <fullName evidence="2">Uncharacterized protein</fullName>
    </submittedName>
</protein>
<gene>
    <name evidence="2" type="ORF">J07HQW1_02145</name>
</gene>
<feature type="compositionally biased region" description="Basic residues" evidence="1">
    <location>
        <begin position="1"/>
        <end position="16"/>
    </location>
</feature>